<dbReference type="Proteomes" id="UP001476798">
    <property type="component" value="Unassembled WGS sequence"/>
</dbReference>
<gene>
    <name evidence="2" type="ORF">GOODEAATRI_018615</name>
</gene>
<accession>A0ABV0P5Y0</accession>
<keyword evidence="3" id="KW-1185">Reference proteome</keyword>
<comment type="caution">
    <text evidence="2">The sequence shown here is derived from an EMBL/GenBank/DDBJ whole genome shotgun (WGS) entry which is preliminary data.</text>
</comment>
<proteinExistence type="predicted"/>
<evidence type="ECO:0000256" key="1">
    <source>
        <dbReference type="SAM" id="SignalP"/>
    </source>
</evidence>
<protein>
    <submittedName>
        <fullName evidence="2">Uncharacterized protein</fullName>
    </submittedName>
</protein>
<evidence type="ECO:0000313" key="2">
    <source>
        <dbReference type="EMBL" id="MEQ2178859.1"/>
    </source>
</evidence>
<organism evidence="2 3">
    <name type="scientific">Goodea atripinnis</name>
    <dbReference type="NCBI Taxonomy" id="208336"/>
    <lineage>
        <taxon>Eukaryota</taxon>
        <taxon>Metazoa</taxon>
        <taxon>Chordata</taxon>
        <taxon>Craniata</taxon>
        <taxon>Vertebrata</taxon>
        <taxon>Euteleostomi</taxon>
        <taxon>Actinopterygii</taxon>
        <taxon>Neopterygii</taxon>
        <taxon>Teleostei</taxon>
        <taxon>Neoteleostei</taxon>
        <taxon>Acanthomorphata</taxon>
        <taxon>Ovalentaria</taxon>
        <taxon>Atherinomorphae</taxon>
        <taxon>Cyprinodontiformes</taxon>
        <taxon>Goodeidae</taxon>
        <taxon>Goodea</taxon>
    </lineage>
</organism>
<evidence type="ECO:0000313" key="3">
    <source>
        <dbReference type="Proteomes" id="UP001476798"/>
    </source>
</evidence>
<feature type="signal peptide" evidence="1">
    <location>
        <begin position="1"/>
        <end position="27"/>
    </location>
</feature>
<sequence length="60" mass="6606">RMVSVSSMKSKLSSFLLSLLPTPSVLSQKLCHFFVSFERSMTCCLAHAVFVSISSALHLD</sequence>
<feature type="non-terminal residue" evidence="2">
    <location>
        <position position="1"/>
    </location>
</feature>
<name>A0ABV0P5Y0_9TELE</name>
<dbReference type="EMBL" id="JAHRIO010061566">
    <property type="protein sequence ID" value="MEQ2178859.1"/>
    <property type="molecule type" value="Genomic_DNA"/>
</dbReference>
<keyword evidence="1" id="KW-0732">Signal</keyword>
<feature type="chain" id="PRO_5045846231" evidence="1">
    <location>
        <begin position="28"/>
        <end position="60"/>
    </location>
</feature>
<reference evidence="2 3" key="1">
    <citation type="submission" date="2021-06" db="EMBL/GenBank/DDBJ databases">
        <authorList>
            <person name="Palmer J.M."/>
        </authorList>
    </citation>
    <scope>NUCLEOTIDE SEQUENCE [LARGE SCALE GENOMIC DNA]</scope>
    <source>
        <strain evidence="2 3">GA_2019</strain>
        <tissue evidence="2">Muscle</tissue>
    </source>
</reference>